<organism evidence="1 2">
    <name type="scientific">Brachionus plicatilis</name>
    <name type="common">Marine rotifer</name>
    <name type="synonym">Brachionus muelleri</name>
    <dbReference type="NCBI Taxonomy" id="10195"/>
    <lineage>
        <taxon>Eukaryota</taxon>
        <taxon>Metazoa</taxon>
        <taxon>Spiralia</taxon>
        <taxon>Gnathifera</taxon>
        <taxon>Rotifera</taxon>
        <taxon>Eurotatoria</taxon>
        <taxon>Monogononta</taxon>
        <taxon>Pseudotrocha</taxon>
        <taxon>Ploima</taxon>
        <taxon>Brachionidae</taxon>
        <taxon>Brachionus</taxon>
    </lineage>
</organism>
<protein>
    <recommendedName>
        <fullName evidence="3">CCHC-type domain-containing protein</fullName>
    </recommendedName>
</protein>
<dbReference type="GO" id="GO:0008270">
    <property type="term" value="F:zinc ion binding"/>
    <property type="evidence" value="ECO:0007669"/>
    <property type="project" value="InterPro"/>
</dbReference>
<comment type="caution">
    <text evidence="1">The sequence shown here is derived from an EMBL/GenBank/DDBJ whole genome shotgun (WGS) entry which is preliminary data.</text>
</comment>
<keyword evidence="2" id="KW-1185">Reference proteome</keyword>
<dbReference type="Proteomes" id="UP000276133">
    <property type="component" value="Unassembled WGS sequence"/>
</dbReference>
<evidence type="ECO:0000313" key="1">
    <source>
        <dbReference type="EMBL" id="RNA11977.1"/>
    </source>
</evidence>
<dbReference type="InterPro" id="IPR036875">
    <property type="entry name" value="Znf_CCHC_sf"/>
</dbReference>
<accession>A0A3M7QKK8</accession>
<dbReference type="SUPFAM" id="SSF57756">
    <property type="entry name" value="Retrovirus zinc finger-like domains"/>
    <property type="match status" value="1"/>
</dbReference>
<proteinExistence type="predicted"/>
<reference evidence="1 2" key="1">
    <citation type="journal article" date="2018" name="Sci. Rep.">
        <title>Genomic signatures of local adaptation to the degree of environmental predictability in rotifers.</title>
        <authorList>
            <person name="Franch-Gras L."/>
            <person name="Hahn C."/>
            <person name="Garcia-Roger E.M."/>
            <person name="Carmona M.J."/>
            <person name="Serra M."/>
            <person name="Gomez A."/>
        </authorList>
    </citation>
    <scope>NUCLEOTIDE SEQUENCE [LARGE SCALE GENOMIC DNA]</scope>
    <source>
        <strain evidence="1">HYR1</strain>
    </source>
</reference>
<sequence>MSSNSSHEDSTEFIRMPPKCLGCKKFGHIRKECSKCSSCKNFGHTCREFSFANRTRVMPEQSENDEEDIVGEDEMHFTESTDLRTTTVVAVSAIDSPKTLKS</sequence>
<dbReference type="AlphaFoldDB" id="A0A3M7QKK8"/>
<dbReference type="EMBL" id="REGN01005796">
    <property type="protein sequence ID" value="RNA11977.1"/>
    <property type="molecule type" value="Genomic_DNA"/>
</dbReference>
<gene>
    <name evidence="1" type="ORF">BpHYR1_043472</name>
</gene>
<dbReference type="OrthoDB" id="6489982at2759"/>
<evidence type="ECO:0000313" key="2">
    <source>
        <dbReference type="Proteomes" id="UP000276133"/>
    </source>
</evidence>
<name>A0A3M7QKK8_BRAPC</name>
<evidence type="ECO:0008006" key="3">
    <source>
        <dbReference type="Google" id="ProtNLM"/>
    </source>
</evidence>
<dbReference type="GO" id="GO:0003676">
    <property type="term" value="F:nucleic acid binding"/>
    <property type="evidence" value="ECO:0007669"/>
    <property type="project" value="InterPro"/>
</dbReference>